<sequence length="371" mass="41930">MSQPIRFWPWSRMSGVIKLLASLLIWLITVQDGVAEWRHIPMFEPLSDEMIHYINHVANTTWKAGHNVRFKKFEDIQFSLGTIPDPNGLQLPMLCTAGESDEPLPEEFDARKKWPKCPSIGEIRDQGACGSCWAFGAVEAMSDRICIASNGEYTPRLSAENMVSCCRMCGMGCHGGIPSQAWHYWQSTGLVTGGLYGTQDCCQPYSFPPCEHHVNGSRPPCEGYGKTPKCRHTCQAGYEKTYSKDLWKAASVFKVPHDQKAIMRELMNGGPMEVDFEVYADFPSYQSGVYQHVSGGLLGGHAVRLVGWGKENDTPYWLIANSWNTDWGDNGYFKIFRGRNECGIESDVLGGKPLLPKRRGWRSRRQRFWEK</sequence>
<evidence type="ECO:0000313" key="13">
    <source>
        <dbReference type="Proteomes" id="UP001497525"/>
    </source>
</evidence>
<dbReference type="PANTHER" id="PTHR12411">
    <property type="entry name" value="CYSTEINE PROTEASE FAMILY C1-RELATED"/>
    <property type="match status" value="1"/>
</dbReference>
<accession>A0AAV2TEU2</accession>
<protein>
    <recommendedName>
        <fullName evidence="9">Cathepsin B-like cysteine proteinase</fullName>
    </recommendedName>
</protein>
<dbReference type="PROSITE" id="PS00639">
    <property type="entry name" value="THIOL_PROTEASE_HIS"/>
    <property type="match status" value="1"/>
</dbReference>
<dbReference type="PROSITE" id="PS00640">
    <property type="entry name" value="THIOL_PROTEASE_ASN"/>
    <property type="match status" value="1"/>
</dbReference>
<dbReference type="GO" id="GO:0004197">
    <property type="term" value="F:cysteine-type endopeptidase activity"/>
    <property type="evidence" value="ECO:0007669"/>
    <property type="project" value="InterPro"/>
</dbReference>
<dbReference type="InterPro" id="IPR012599">
    <property type="entry name" value="Propeptide_C1A"/>
</dbReference>
<dbReference type="GO" id="GO:0006508">
    <property type="term" value="P:proteolysis"/>
    <property type="evidence" value="ECO:0007669"/>
    <property type="project" value="UniProtKB-KW"/>
</dbReference>
<dbReference type="InterPro" id="IPR000668">
    <property type="entry name" value="Peptidase_C1A_C"/>
</dbReference>
<name>A0AAV2TEU2_CALDB</name>
<dbReference type="CDD" id="cd02620">
    <property type="entry name" value="Peptidase_C1A_CathepsinB"/>
    <property type="match status" value="1"/>
</dbReference>
<gene>
    <name evidence="12" type="ORF">CDAUBV1_LOCUS9764</name>
</gene>
<evidence type="ECO:0000256" key="6">
    <source>
        <dbReference type="ARBA" id="ARBA00023145"/>
    </source>
</evidence>
<keyword evidence="4" id="KW-0378">Hydrolase</keyword>
<feature type="domain" description="Peptidase C1A papain C-terminal" evidence="11">
    <location>
        <begin position="104"/>
        <end position="352"/>
    </location>
</feature>
<keyword evidence="7" id="KW-1015">Disulfide bond</keyword>
<dbReference type="Pfam" id="PF00112">
    <property type="entry name" value="Peptidase_C1"/>
    <property type="match status" value="1"/>
</dbReference>
<dbReference type="Pfam" id="PF08127">
    <property type="entry name" value="Propeptide_C1"/>
    <property type="match status" value="1"/>
</dbReference>
<evidence type="ECO:0000256" key="5">
    <source>
        <dbReference type="ARBA" id="ARBA00022807"/>
    </source>
</evidence>
<dbReference type="Gene3D" id="3.90.70.10">
    <property type="entry name" value="Cysteine proteinases"/>
    <property type="match status" value="1"/>
</dbReference>
<dbReference type="InterPro" id="IPR025661">
    <property type="entry name" value="Pept_asp_AS"/>
</dbReference>
<evidence type="ECO:0000313" key="12">
    <source>
        <dbReference type="EMBL" id="CAL5135639.1"/>
    </source>
</evidence>
<feature type="signal peptide" evidence="10">
    <location>
        <begin position="1"/>
        <end position="35"/>
    </location>
</feature>
<dbReference type="EMBL" id="CAXLJL010000267">
    <property type="protein sequence ID" value="CAL5135639.1"/>
    <property type="molecule type" value="Genomic_DNA"/>
</dbReference>
<dbReference type="PRINTS" id="PR00705">
    <property type="entry name" value="PAPAIN"/>
</dbReference>
<evidence type="ECO:0000256" key="7">
    <source>
        <dbReference type="ARBA" id="ARBA00023157"/>
    </source>
</evidence>
<evidence type="ECO:0000256" key="4">
    <source>
        <dbReference type="ARBA" id="ARBA00022801"/>
    </source>
</evidence>
<dbReference type="PROSITE" id="PS00139">
    <property type="entry name" value="THIOL_PROTEASE_CYS"/>
    <property type="match status" value="1"/>
</dbReference>
<reference evidence="12" key="1">
    <citation type="submission" date="2024-06" db="EMBL/GenBank/DDBJ databases">
        <authorList>
            <person name="Liu X."/>
            <person name="Lenzi L."/>
            <person name="Haldenby T S."/>
            <person name="Uol C."/>
        </authorList>
    </citation>
    <scope>NUCLEOTIDE SEQUENCE</scope>
</reference>
<evidence type="ECO:0000256" key="2">
    <source>
        <dbReference type="ARBA" id="ARBA00022670"/>
    </source>
</evidence>
<evidence type="ECO:0000256" key="3">
    <source>
        <dbReference type="ARBA" id="ARBA00022729"/>
    </source>
</evidence>
<dbReference type="AlphaFoldDB" id="A0AAV2TEU2"/>
<dbReference type="InterPro" id="IPR013128">
    <property type="entry name" value="Peptidase_C1A"/>
</dbReference>
<evidence type="ECO:0000256" key="1">
    <source>
        <dbReference type="ARBA" id="ARBA00008455"/>
    </source>
</evidence>
<comment type="similarity">
    <text evidence="1">Belongs to the peptidase C1 family.</text>
</comment>
<dbReference type="Proteomes" id="UP001497525">
    <property type="component" value="Unassembled WGS sequence"/>
</dbReference>
<evidence type="ECO:0000256" key="10">
    <source>
        <dbReference type="SAM" id="SignalP"/>
    </source>
</evidence>
<keyword evidence="5" id="KW-0788">Thiol protease</keyword>
<evidence type="ECO:0000256" key="8">
    <source>
        <dbReference type="ARBA" id="ARBA00055576"/>
    </source>
</evidence>
<evidence type="ECO:0000259" key="11">
    <source>
        <dbReference type="SMART" id="SM00645"/>
    </source>
</evidence>
<keyword evidence="2" id="KW-0645">Protease</keyword>
<organism evidence="12 13">
    <name type="scientific">Calicophoron daubneyi</name>
    <name type="common">Rumen fluke</name>
    <name type="synonym">Paramphistomum daubneyi</name>
    <dbReference type="NCBI Taxonomy" id="300641"/>
    <lineage>
        <taxon>Eukaryota</taxon>
        <taxon>Metazoa</taxon>
        <taxon>Spiralia</taxon>
        <taxon>Lophotrochozoa</taxon>
        <taxon>Platyhelminthes</taxon>
        <taxon>Trematoda</taxon>
        <taxon>Digenea</taxon>
        <taxon>Plagiorchiida</taxon>
        <taxon>Pronocephalata</taxon>
        <taxon>Paramphistomoidea</taxon>
        <taxon>Paramphistomidae</taxon>
        <taxon>Calicophoron</taxon>
    </lineage>
</organism>
<keyword evidence="6" id="KW-0865">Zymogen</keyword>
<dbReference type="SMART" id="SM00645">
    <property type="entry name" value="Pept_C1"/>
    <property type="match status" value="1"/>
</dbReference>
<feature type="chain" id="PRO_5043562109" description="Cathepsin B-like cysteine proteinase" evidence="10">
    <location>
        <begin position="36"/>
        <end position="371"/>
    </location>
</feature>
<dbReference type="SUPFAM" id="SSF54001">
    <property type="entry name" value="Cysteine proteinases"/>
    <property type="match status" value="1"/>
</dbReference>
<evidence type="ECO:0000256" key="9">
    <source>
        <dbReference type="ARBA" id="ARBA00073107"/>
    </source>
</evidence>
<dbReference type="InterPro" id="IPR025660">
    <property type="entry name" value="Pept_his_AS"/>
</dbReference>
<dbReference type="FunFam" id="3.90.70.10:FF:000031">
    <property type="entry name" value="Cathepsin B"/>
    <property type="match status" value="1"/>
</dbReference>
<dbReference type="InterPro" id="IPR000169">
    <property type="entry name" value="Pept_cys_AS"/>
</dbReference>
<comment type="function">
    <text evidence="8">Thiol protease. Has a role as a digestive enzyme.</text>
</comment>
<proteinExistence type="inferred from homology"/>
<keyword evidence="3 10" id="KW-0732">Signal</keyword>
<comment type="caution">
    <text evidence="12">The sequence shown here is derived from an EMBL/GenBank/DDBJ whole genome shotgun (WGS) entry which is preliminary data.</text>
</comment>
<dbReference type="InterPro" id="IPR038765">
    <property type="entry name" value="Papain-like_cys_pep_sf"/>
</dbReference>